<dbReference type="InterPro" id="IPR050188">
    <property type="entry name" value="RluA_PseudoU_synthase"/>
</dbReference>
<dbReference type="CDD" id="cd02869">
    <property type="entry name" value="PseudoU_synth_RluA_like"/>
    <property type="match status" value="1"/>
</dbReference>
<gene>
    <name evidence="2" type="ORF">TPC1_12053</name>
</gene>
<dbReference type="GO" id="GO:0003723">
    <property type="term" value="F:RNA binding"/>
    <property type="evidence" value="ECO:0007669"/>
    <property type="project" value="InterPro"/>
</dbReference>
<dbReference type="PANTHER" id="PTHR21600:SF70">
    <property type="entry name" value="PSEUDOURIDINE SYNTHASE RSUA_RLUA-LIKE DOMAIN-CONTAINING PROTEIN"/>
    <property type="match status" value="1"/>
</dbReference>
<dbReference type="InterPro" id="IPR020103">
    <property type="entry name" value="PsdUridine_synth_cat_dom_sf"/>
</dbReference>
<dbReference type="InterPro" id="IPR006145">
    <property type="entry name" value="PsdUridine_synth_RsuA/RluA"/>
</dbReference>
<name>A0A146KFW4_9EUKA</name>
<evidence type="ECO:0000313" key="2">
    <source>
        <dbReference type="EMBL" id="JAP95068.1"/>
    </source>
</evidence>
<organism evidence="2">
    <name type="scientific">Trepomonas sp. PC1</name>
    <dbReference type="NCBI Taxonomy" id="1076344"/>
    <lineage>
        <taxon>Eukaryota</taxon>
        <taxon>Metamonada</taxon>
        <taxon>Diplomonadida</taxon>
        <taxon>Hexamitidae</taxon>
        <taxon>Hexamitinae</taxon>
        <taxon>Trepomonas</taxon>
    </lineage>
</organism>
<protein>
    <submittedName>
        <fullName evidence="2">Ribosomal large subunit pseudouridine synthase D</fullName>
    </submittedName>
</protein>
<dbReference type="SUPFAM" id="SSF55120">
    <property type="entry name" value="Pseudouridine synthase"/>
    <property type="match status" value="1"/>
</dbReference>
<feature type="non-terminal residue" evidence="2">
    <location>
        <position position="1"/>
    </location>
</feature>
<proteinExistence type="predicted"/>
<dbReference type="Gene3D" id="3.30.2350.10">
    <property type="entry name" value="Pseudouridine synthase"/>
    <property type="match status" value="1"/>
</dbReference>
<dbReference type="PANTHER" id="PTHR21600">
    <property type="entry name" value="MITOCHONDRIAL RNA PSEUDOURIDINE SYNTHASE"/>
    <property type="match status" value="1"/>
</dbReference>
<sequence length="191" mass="21889">PPNFHIDGNYEQTVEKSIHEQVKILPKLVHQLDYPTSGVMMLGLNRKAAARASKEFQQRKTTKIYLALVLGDVNSQSISAPIADDKEDYKQFKMKVDPAGLVAETEVTRIQYIQEQNITLVRLKPKQGRRHQLRVHMLYIGSKIIGDMTYGTELDDFQDCDEKRLCLHAAYLKNDAIEVELIAKQCDFIEK</sequence>
<feature type="domain" description="Pseudouridine synthase RsuA/RluA-like" evidence="1">
    <location>
        <begin position="11"/>
        <end position="137"/>
    </location>
</feature>
<evidence type="ECO:0000259" key="1">
    <source>
        <dbReference type="Pfam" id="PF00849"/>
    </source>
</evidence>
<dbReference type="Pfam" id="PF00849">
    <property type="entry name" value="PseudoU_synth_2"/>
    <property type="match status" value="1"/>
</dbReference>
<dbReference type="GO" id="GO:0000455">
    <property type="term" value="P:enzyme-directed rRNA pseudouridine synthesis"/>
    <property type="evidence" value="ECO:0007669"/>
    <property type="project" value="TreeGrafter"/>
</dbReference>
<accession>A0A146KFW4</accession>
<dbReference type="AlphaFoldDB" id="A0A146KFW4"/>
<reference evidence="2" key="1">
    <citation type="submission" date="2015-07" db="EMBL/GenBank/DDBJ databases">
        <title>Adaptation to a free-living lifestyle via gene acquisitions in the diplomonad Trepomonas sp. PC1.</title>
        <authorList>
            <person name="Xu F."/>
            <person name="Jerlstrom-Hultqvist J."/>
            <person name="Kolisko M."/>
            <person name="Simpson A.G.B."/>
            <person name="Roger A.J."/>
            <person name="Svard S.G."/>
            <person name="Andersson J.O."/>
        </authorList>
    </citation>
    <scope>NUCLEOTIDE SEQUENCE</scope>
    <source>
        <strain evidence="2">PC1</strain>
    </source>
</reference>
<feature type="non-terminal residue" evidence="2">
    <location>
        <position position="191"/>
    </location>
</feature>
<dbReference type="GO" id="GO:0009982">
    <property type="term" value="F:pseudouridine synthase activity"/>
    <property type="evidence" value="ECO:0007669"/>
    <property type="project" value="InterPro"/>
</dbReference>
<dbReference type="EMBL" id="GDID01001538">
    <property type="protein sequence ID" value="JAP95068.1"/>
    <property type="molecule type" value="Transcribed_RNA"/>
</dbReference>